<evidence type="ECO:0000313" key="2">
    <source>
        <dbReference type="Proteomes" id="UP000202558"/>
    </source>
</evidence>
<name>A0AAJ6MK53_9VIRU</name>
<protein>
    <recommendedName>
        <fullName evidence="3">F-box and FNIP repeat-containing protein</fullName>
    </recommendedName>
</protein>
<gene>
    <name evidence="1" type="primary">mchi_231</name>
</gene>
<evidence type="ECO:0000313" key="1">
    <source>
        <dbReference type="EMBL" id="WUG43818.1"/>
    </source>
</evidence>
<dbReference type="EMBL" id="JN258408">
    <property type="protein sequence ID" value="WUG43818.1"/>
    <property type="molecule type" value="Genomic_DNA"/>
</dbReference>
<sequence>MNERKNILIKIYKYNFYNQNLMCLLYNYIDINFIKLISMSQFDQDIKDYIPNSVTHLTLNRQFYKRNKKYINKNIQINVK</sequence>
<evidence type="ECO:0008006" key="3">
    <source>
        <dbReference type="Google" id="ProtNLM"/>
    </source>
</evidence>
<dbReference type="Proteomes" id="UP000202558">
    <property type="component" value="Segment"/>
</dbReference>
<organism evidence="1 2">
    <name type="scientific">Megavirus chiliensis</name>
    <dbReference type="NCBI Taxonomy" id="1094892"/>
    <lineage>
        <taxon>Viruses</taxon>
        <taxon>Varidnaviria</taxon>
        <taxon>Bamfordvirae</taxon>
        <taxon>Nucleocytoviricota</taxon>
        <taxon>Megaviricetes</taxon>
        <taxon>Imitervirales</taxon>
        <taxon>Mimiviridae</taxon>
        <taxon>Megamimivirinae</taxon>
        <taxon>Megavirus</taxon>
        <taxon>Megavirus chilense</taxon>
    </lineage>
</organism>
<accession>A0AAJ6MK53</accession>
<reference evidence="1 2" key="1">
    <citation type="journal article" date="2011" name="Proc. Natl. Acad. Sci. U.S.A.">
        <title>Distant Mimivirus relative with a larger genome highlights the fundamental features of Megaviridae.</title>
        <authorList>
            <person name="Arslan D."/>
            <person name="Legendre M."/>
            <person name="Seltzer V."/>
            <person name="Abergel C."/>
            <person name="Claverie J.M."/>
        </authorList>
    </citation>
    <scope>NUCLEOTIDE SEQUENCE [LARGE SCALE GENOMIC DNA]</scope>
    <source>
        <strain evidence="1">Claverie Las Cruses</strain>
    </source>
</reference>
<keyword evidence="2" id="KW-1185">Reference proteome</keyword>
<proteinExistence type="predicted"/>